<evidence type="ECO:0000313" key="4">
    <source>
        <dbReference type="EMBL" id="TDD35816.1"/>
    </source>
</evidence>
<dbReference type="GO" id="GO:0005975">
    <property type="term" value="P:carbohydrate metabolic process"/>
    <property type="evidence" value="ECO:0007669"/>
    <property type="project" value="InterPro"/>
</dbReference>
<dbReference type="PANTHER" id="PTHR48050:SF13">
    <property type="entry name" value="STEROL 3-BETA-GLUCOSYLTRANSFERASE UGT80A2"/>
    <property type="match status" value="1"/>
</dbReference>
<dbReference type="InterPro" id="IPR010610">
    <property type="entry name" value="EryCIII-like_C"/>
</dbReference>
<dbReference type="GO" id="GO:0017000">
    <property type="term" value="P:antibiotic biosynthetic process"/>
    <property type="evidence" value="ECO:0007669"/>
    <property type="project" value="UniProtKB-KW"/>
</dbReference>
<organism evidence="4 5">
    <name type="scientific">Saccharopolyspora elongata</name>
    <dbReference type="NCBI Taxonomy" id="2530387"/>
    <lineage>
        <taxon>Bacteria</taxon>
        <taxon>Bacillati</taxon>
        <taxon>Actinomycetota</taxon>
        <taxon>Actinomycetes</taxon>
        <taxon>Pseudonocardiales</taxon>
        <taxon>Pseudonocardiaceae</taxon>
        <taxon>Saccharopolyspora</taxon>
    </lineage>
</organism>
<name>A0A4R4XWC9_9PSEU</name>
<dbReference type="PANTHER" id="PTHR48050">
    <property type="entry name" value="STEROL 3-BETA-GLUCOSYLTRANSFERASE"/>
    <property type="match status" value="1"/>
</dbReference>
<dbReference type="Gene3D" id="3.40.50.2000">
    <property type="entry name" value="Glycogen Phosphorylase B"/>
    <property type="match status" value="1"/>
</dbReference>
<dbReference type="SUPFAM" id="SSF53756">
    <property type="entry name" value="UDP-Glycosyltransferase/glycogen phosphorylase"/>
    <property type="match status" value="2"/>
</dbReference>
<evidence type="ECO:0000259" key="2">
    <source>
        <dbReference type="Pfam" id="PF03033"/>
    </source>
</evidence>
<proteinExistence type="predicted"/>
<evidence type="ECO:0000256" key="1">
    <source>
        <dbReference type="ARBA" id="ARBA00023194"/>
    </source>
</evidence>
<dbReference type="OrthoDB" id="3253247at2"/>
<dbReference type="AlphaFoldDB" id="A0A4R4XWC9"/>
<keyword evidence="5" id="KW-1185">Reference proteome</keyword>
<evidence type="ECO:0000313" key="5">
    <source>
        <dbReference type="Proteomes" id="UP000294947"/>
    </source>
</evidence>
<dbReference type="InterPro" id="IPR004276">
    <property type="entry name" value="GlycoTrans_28_N"/>
</dbReference>
<dbReference type="GO" id="GO:1901137">
    <property type="term" value="P:carbohydrate derivative biosynthetic process"/>
    <property type="evidence" value="ECO:0007669"/>
    <property type="project" value="UniProtKB-ARBA"/>
</dbReference>
<dbReference type="Proteomes" id="UP000294947">
    <property type="component" value="Unassembled WGS sequence"/>
</dbReference>
<reference evidence="4 5" key="1">
    <citation type="submission" date="2019-03" db="EMBL/GenBank/DDBJ databases">
        <title>Draft genome sequences of novel Actinobacteria.</title>
        <authorList>
            <person name="Sahin N."/>
            <person name="Ay H."/>
            <person name="Saygin H."/>
        </authorList>
    </citation>
    <scope>NUCLEOTIDE SEQUENCE [LARGE SCALE GENOMIC DNA]</scope>
    <source>
        <strain evidence="4 5">7K502</strain>
    </source>
</reference>
<dbReference type="Pfam" id="PF03033">
    <property type="entry name" value="Glyco_transf_28"/>
    <property type="match status" value="1"/>
</dbReference>
<dbReference type="Pfam" id="PF06722">
    <property type="entry name" value="EryCIII-like_C"/>
    <property type="match status" value="1"/>
</dbReference>
<dbReference type="EMBL" id="SMKW01000118">
    <property type="protein sequence ID" value="TDD35816.1"/>
    <property type="molecule type" value="Genomic_DNA"/>
</dbReference>
<dbReference type="RefSeq" id="WP_132494556.1">
    <property type="nucleotide sequence ID" value="NZ_SMKW01000118.1"/>
</dbReference>
<sequence>MRVLLSTIGSRGEVQPVTALALQLKATGQEVRVCAPPDFHDWIEGLGDRAIISRGWADLALADDGADCISIGETNHRALFGRVAAIVHHGGAGTTTTAARAGASQVVLPQQYDQHYWAGRVDQLGIGVAHPQRMPTADSLTAALSRALEPDFADRARSLATAIRSDGTRTAARHLMDTVRGS</sequence>
<dbReference type="FunFam" id="3.40.50.2000:FF:000009">
    <property type="entry name" value="Sterol 3-beta-glucosyltransferase UGT80A2"/>
    <property type="match status" value="1"/>
</dbReference>
<feature type="domain" description="Glycosyltransferase family 28 N-terminal" evidence="2">
    <location>
        <begin position="3"/>
        <end position="43"/>
    </location>
</feature>
<protein>
    <submittedName>
        <fullName evidence="4">Uncharacterized protein</fullName>
    </submittedName>
</protein>
<dbReference type="InterPro" id="IPR050426">
    <property type="entry name" value="Glycosyltransferase_28"/>
</dbReference>
<feature type="domain" description="Erythromycin biosynthesis protein CIII-like C-terminal" evidence="3">
    <location>
        <begin position="78"/>
        <end position="159"/>
    </location>
</feature>
<accession>A0A4R4XWC9</accession>
<keyword evidence="1" id="KW-0045">Antibiotic biosynthesis</keyword>
<evidence type="ECO:0000259" key="3">
    <source>
        <dbReference type="Pfam" id="PF06722"/>
    </source>
</evidence>
<dbReference type="GO" id="GO:0016758">
    <property type="term" value="F:hexosyltransferase activity"/>
    <property type="evidence" value="ECO:0007669"/>
    <property type="project" value="InterPro"/>
</dbReference>
<comment type="caution">
    <text evidence="4">The sequence shown here is derived from an EMBL/GenBank/DDBJ whole genome shotgun (WGS) entry which is preliminary data.</text>
</comment>
<gene>
    <name evidence="4" type="ORF">E1288_42740</name>
</gene>